<comment type="similarity">
    <text evidence="4">In the N-terminal section; belongs to the glycosyltransferase 51 family.</text>
</comment>
<keyword evidence="10" id="KW-0645">Protease</keyword>
<keyword evidence="17" id="KW-0573">Peptidoglycan synthesis</keyword>
<dbReference type="EMBL" id="JAAGYR010000006">
    <property type="protein sequence ID" value="NEN75586.1"/>
    <property type="molecule type" value="Genomic_DNA"/>
</dbReference>
<evidence type="ECO:0000256" key="12">
    <source>
        <dbReference type="ARBA" id="ARBA00022679"/>
    </source>
</evidence>
<gene>
    <name evidence="32" type="ORF">F9B74_04485</name>
</gene>
<evidence type="ECO:0000256" key="17">
    <source>
        <dbReference type="ARBA" id="ARBA00022984"/>
    </source>
</evidence>
<dbReference type="EC" id="2.4.99.28" evidence="24"/>
<dbReference type="GO" id="GO:0005886">
    <property type="term" value="C:plasma membrane"/>
    <property type="evidence" value="ECO:0007669"/>
    <property type="project" value="UniProtKB-SubCell"/>
</dbReference>
<dbReference type="GO" id="GO:0008955">
    <property type="term" value="F:peptidoglycan glycosyltransferase activity"/>
    <property type="evidence" value="ECO:0007669"/>
    <property type="project" value="UniProtKB-EC"/>
</dbReference>
<comment type="subcellular location">
    <subcellularLocation>
        <location evidence="1">Cell inner membrane</location>
        <topology evidence="1">Single-pass type II membrane protein</topology>
    </subcellularLocation>
</comment>
<dbReference type="InterPro" id="IPR012338">
    <property type="entry name" value="Beta-lactam/transpept-like"/>
</dbReference>
<dbReference type="RefSeq" id="WP_163764226.1">
    <property type="nucleotide sequence ID" value="NZ_JAAGYR010000006.1"/>
</dbReference>
<keyword evidence="12" id="KW-0808">Transferase</keyword>
<dbReference type="FunFam" id="1.10.3810.10:FF:000003">
    <property type="entry name" value="Penicillin-binding protein 1a"/>
    <property type="match status" value="1"/>
</dbReference>
<comment type="catalytic activity">
    <reaction evidence="25">
        <text>[GlcNAc-(1-&gt;4)-Mur2Ac(oyl-L-Ala-gamma-D-Glu-L-Lys-D-Ala-D-Ala)](n)-di-trans,octa-cis-undecaprenyl diphosphate + beta-D-GlcNAc-(1-&gt;4)-Mur2Ac(oyl-L-Ala-gamma-D-Glu-L-Lys-D-Ala-D-Ala)-di-trans,octa-cis-undecaprenyl diphosphate = [GlcNAc-(1-&gt;4)-Mur2Ac(oyl-L-Ala-gamma-D-Glu-L-Lys-D-Ala-D-Ala)](n+1)-di-trans,octa-cis-undecaprenyl diphosphate + di-trans,octa-cis-undecaprenyl diphosphate + H(+)</text>
        <dbReference type="Rhea" id="RHEA:23708"/>
        <dbReference type="Rhea" id="RHEA-COMP:9602"/>
        <dbReference type="Rhea" id="RHEA-COMP:9603"/>
        <dbReference type="ChEBI" id="CHEBI:15378"/>
        <dbReference type="ChEBI" id="CHEBI:58405"/>
        <dbReference type="ChEBI" id="CHEBI:60033"/>
        <dbReference type="ChEBI" id="CHEBI:78435"/>
        <dbReference type="EC" id="2.4.99.28"/>
    </reaction>
</comment>
<dbReference type="GO" id="GO:0006508">
    <property type="term" value="P:proteolysis"/>
    <property type="evidence" value="ECO:0007669"/>
    <property type="project" value="UniProtKB-KW"/>
</dbReference>
<dbReference type="GO" id="GO:0008658">
    <property type="term" value="F:penicillin binding"/>
    <property type="evidence" value="ECO:0007669"/>
    <property type="project" value="InterPro"/>
</dbReference>
<feature type="domain" description="Penicillin-binding protein transpeptidase" evidence="29">
    <location>
        <begin position="446"/>
        <end position="717"/>
    </location>
</feature>
<evidence type="ECO:0000259" key="29">
    <source>
        <dbReference type="Pfam" id="PF00905"/>
    </source>
</evidence>
<protein>
    <recommendedName>
        <fullName evidence="6">Penicillin-binding protein 1A</fullName>
        <ecNumber evidence="24">2.4.99.28</ecNumber>
        <ecNumber evidence="5">3.4.16.4</ecNumber>
    </recommendedName>
</protein>
<evidence type="ECO:0000256" key="14">
    <source>
        <dbReference type="ARBA" id="ARBA00022801"/>
    </source>
</evidence>
<evidence type="ECO:0000256" key="16">
    <source>
        <dbReference type="ARBA" id="ARBA00022968"/>
    </source>
</evidence>
<comment type="pathway">
    <text evidence="2">Cell wall biogenesis; peptidoglycan biosynthesis.</text>
</comment>
<keyword evidence="7" id="KW-1003">Cell membrane</keyword>
<comment type="similarity">
    <text evidence="3">In the C-terminal section; belongs to the transpeptidase family.</text>
</comment>
<comment type="pathway">
    <text evidence="26">Glycan biosynthesis.</text>
</comment>
<evidence type="ECO:0000256" key="26">
    <source>
        <dbReference type="ARBA" id="ARBA00060592"/>
    </source>
</evidence>
<keyword evidence="9" id="KW-0121">Carboxypeptidase</keyword>
<sequence length="822" mass="90640">MNTKTPKKQQSSIFSRFILKPLVFLCGIGVCLLLLGILAIRLTWSSLPDLKAMTEYRPRLPLYIYSADKVLLAEYGDERRNVLNLQEIPLVMRHAILAAEDDSFYTHGGVDWAGVGRAALVNLTSGAKAQGASTITMQLARNFYLSSDKKFTRKFYELLLTYKIEEKLSKDQILELYMNQIYLGHRSYGFAAAARRYFGKPLSEISIAEAAALAGIPKSPSRVNPITNLDATINRQHYVLNRMLALKFITQEQYEQAKAEKLIVQSTKKDDKEARTARHGQYVAELARQLMYTQYGDSLYGRGLKVYTTVRSDEQQAAYEAVRQGLLTYTRRKPYTGPAEQLDLPEGMENDRSKMIAFLQAMQEKHPDSDDILAVVVLSASKDKVVVMRSPDEVIELTGTSLNNAKRSLVDKVSPSRKIKRGSVIYIEKLNNQWSIINLPLVQAALIALNPQDGAIKAMIGGFDFYLGDFNRVTQAWRQPGSTFKPFVYASGLERGLTPETQISDRPFVLPAKYAGGKAWTPKNYGNSYVDSLTLRQGLYKSKNMVSIRILEAVGPDYAANFIERLGFDMKRQPPKGAYLTMALGAGNVTPLQMASAYAVFANGGYRVNPYIIDYVEDINIQEGSRATVMKANPLKAGDEKNRVIDARTAYVMNDLLRGVARSGTAASASKALGRSDIAGKTGTTNRSVDAWFAGYTPKLVAVTWLGFDQPTSLGDRETGGGAAMPIWINFMRKALKDIPVTPQGKMPEGLSKVGDNFYYKEFPAGKAIRTVGTAGVGSSSPSTGGQAKVFELNTSSDDIGNLIKTLNSSQSPSPSGPPVRF</sequence>
<comment type="catalytic activity">
    <reaction evidence="23">
        <text>Preferential cleavage: (Ac)2-L-Lys-D-Ala-|-D-Ala. Also transpeptidation of peptidyl-alanyl moieties that are N-acyl substituents of D-alanine.</text>
        <dbReference type="EC" id="3.4.16.4"/>
    </reaction>
</comment>
<dbReference type="PANTHER" id="PTHR32282:SF27">
    <property type="entry name" value="PENICILLIN-BINDING PROTEIN 1A"/>
    <property type="match status" value="1"/>
</dbReference>
<keyword evidence="13 28" id="KW-0812">Transmembrane</keyword>
<dbReference type="GO" id="GO:0046677">
    <property type="term" value="P:response to antibiotic"/>
    <property type="evidence" value="ECO:0007669"/>
    <property type="project" value="UniProtKB-KW"/>
</dbReference>
<dbReference type="Pfam" id="PF00905">
    <property type="entry name" value="Transpeptidase"/>
    <property type="match status" value="1"/>
</dbReference>
<name>A0A6L9Y5P6_9BURK</name>
<organism evidence="32 33">
    <name type="scientific">Pelistega ratti</name>
    <dbReference type="NCBI Taxonomy" id="2652177"/>
    <lineage>
        <taxon>Bacteria</taxon>
        <taxon>Pseudomonadati</taxon>
        <taxon>Pseudomonadota</taxon>
        <taxon>Betaproteobacteria</taxon>
        <taxon>Burkholderiales</taxon>
        <taxon>Alcaligenaceae</taxon>
        <taxon>Pelistega</taxon>
    </lineage>
</organism>
<dbReference type="EC" id="3.4.16.4" evidence="5"/>
<dbReference type="Proteomes" id="UP000477651">
    <property type="component" value="Unassembled WGS sequence"/>
</dbReference>
<keyword evidence="19 28" id="KW-0472">Membrane</keyword>
<evidence type="ECO:0000313" key="33">
    <source>
        <dbReference type="Proteomes" id="UP000477651"/>
    </source>
</evidence>
<evidence type="ECO:0000256" key="5">
    <source>
        <dbReference type="ARBA" id="ARBA00012448"/>
    </source>
</evidence>
<dbReference type="GO" id="GO:0009002">
    <property type="term" value="F:serine-type D-Ala-D-Ala carboxypeptidase activity"/>
    <property type="evidence" value="ECO:0007669"/>
    <property type="project" value="UniProtKB-EC"/>
</dbReference>
<keyword evidence="11" id="KW-0328">Glycosyltransferase</keyword>
<dbReference type="Gene3D" id="1.10.3810.10">
    <property type="entry name" value="Biosynthetic peptidoglycan transglycosylase-like"/>
    <property type="match status" value="1"/>
</dbReference>
<proteinExistence type="inferred from homology"/>
<evidence type="ECO:0000256" key="1">
    <source>
        <dbReference type="ARBA" id="ARBA00004249"/>
    </source>
</evidence>
<dbReference type="InterPro" id="IPR031376">
    <property type="entry name" value="PCB_OB"/>
</dbReference>
<evidence type="ECO:0000256" key="13">
    <source>
        <dbReference type="ARBA" id="ARBA00022692"/>
    </source>
</evidence>
<feature type="region of interest" description="Disordered" evidence="27">
    <location>
        <begin position="802"/>
        <end position="822"/>
    </location>
</feature>
<evidence type="ECO:0000256" key="2">
    <source>
        <dbReference type="ARBA" id="ARBA00004752"/>
    </source>
</evidence>
<keyword evidence="18 28" id="KW-1133">Transmembrane helix</keyword>
<dbReference type="Pfam" id="PF17092">
    <property type="entry name" value="PCB_OB"/>
    <property type="match status" value="1"/>
</dbReference>
<evidence type="ECO:0000256" key="15">
    <source>
        <dbReference type="ARBA" id="ARBA00022960"/>
    </source>
</evidence>
<dbReference type="SUPFAM" id="SSF53955">
    <property type="entry name" value="Lysozyme-like"/>
    <property type="match status" value="1"/>
</dbReference>
<dbReference type="NCBIfam" id="TIGR02074">
    <property type="entry name" value="PBP_1a_fam"/>
    <property type="match status" value="1"/>
</dbReference>
<evidence type="ECO:0000256" key="10">
    <source>
        <dbReference type="ARBA" id="ARBA00022670"/>
    </source>
</evidence>
<dbReference type="InterPro" id="IPR050396">
    <property type="entry name" value="Glycosyltr_51/Transpeptidase"/>
</dbReference>
<dbReference type="PANTHER" id="PTHR32282">
    <property type="entry name" value="BINDING PROTEIN TRANSPEPTIDASE, PUTATIVE-RELATED"/>
    <property type="match status" value="1"/>
</dbReference>
<dbReference type="UniPathway" id="UPA00219"/>
<evidence type="ECO:0000259" key="30">
    <source>
        <dbReference type="Pfam" id="PF00912"/>
    </source>
</evidence>
<feature type="domain" description="Penicillin-binding protein OB-like" evidence="31">
    <location>
        <begin position="335"/>
        <end position="442"/>
    </location>
</feature>
<evidence type="ECO:0000256" key="4">
    <source>
        <dbReference type="ARBA" id="ARBA00007739"/>
    </source>
</evidence>
<dbReference type="SUPFAM" id="SSF56601">
    <property type="entry name" value="beta-lactamase/transpeptidase-like"/>
    <property type="match status" value="1"/>
</dbReference>
<dbReference type="InterPro" id="IPR023346">
    <property type="entry name" value="Lysozyme-like_dom_sf"/>
</dbReference>
<dbReference type="InterPro" id="IPR001460">
    <property type="entry name" value="PCN-bd_Tpept"/>
</dbReference>
<comment type="caution">
    <text evidence="32">The sequence shown here is derived from an EMBL/GenBank/DDBJ whole genome shotgun (WGS) entry which is preliminary data.</text>
</comment>
<evidence type="ECO:0000256" key="3">
    <source>
        <dbReference type="ARBA" id="ARBA00007090"/>
    </source>
</evidence>
<evidence type="ECO:0000256" key="19">
    <source>
        <dbReference type="ARBA" id="ARBA00023136"/>
    </source>
</evidence>
<feature type="transmembrane region" description="Helical" evidence="28">
    <location>
        <begin position="21"/>
        <end position="44"/>
    </location>
</feature>
<feature type="domain" description="Glycosyl transferase family 51" evidence="30">
    <location>
        <begin position="71"/>
        <end position="243"/>
    </location>
</feature>
<evidence type="ECO:0000256" key="20">
    <source>
        <dbReference type="ARBA" id="ARBA00023251"/>
    </source>
</evidence>
<evidence type="ECO:0000256" key="7">
    <source>
        <dbReference type="ARBA" id="ARBA00022475"/>
    </source>
</evidence>
<dbReference type="GO" id="GO:0008360">
    <property type="term" value="P:regulation of cell shape"/>
    <property type="evidence" value="ECO:0007669"/>
    <property type="project" value="UniProtKB-KW"/>
</dbReference>
<evidence type="ECO:0000256" key="8">
    <source>
        <dbReference type="ARBA" id="ARBA00022519"/>
    </source>
</evidence>
<dbReference type="Gene3D" id="3.40.710.10">
    <property type="entry name" value="DD-peptidase/beta-lactamase superfamily"/>
    <property type="match status" value="2"/>
</dbReference>
<dbReference type="AlphaFoldDB" id="A0A6L9Y5P6"/>
<dbReference type="GO" id="GO:0009252">
    <property type="term" value="P:peptidoglycan biosynthetic process"/>
    <property type="evidence" value="ECO:0007669"/>
    <property type="project" value="UniProtKB-UniPathway"/>
</dbReference>
<evidence type="ECO:0000256" key="11">
    <source>
        <dbReference type="ARBA" id="ARBA00022676"/>
    </source>
</evidence>
<keyword evidence="15" id="KW-0133">Cell shape</keyword>
<keyword evidence="20" id="KW-0046">Antibiotic resistance</keyword>
<keyword evidence="21" id="KW-0511">Multifunctional enzyme</keyword>
<evidence type="ECO:0000256" key="23">
    <source>
        <dbReference type="ARBA" id="ARBA00034000"/>
    </source>
</evidence>
<dbReference type="GO" id="GO:0071555">
    <property type="term" value="P:cell wall organization"/>
    <property type="evidence" value="ECO:0007669"/>
    <property type="project" value="UniProtKB-KW"/>
</dbReference>
<evidence type="ECO:0000256" key="18">
    <source>
        <dbReference type="ARBA" id="ARBA00022989"/>
    </source>
</evidence>
<evidence type="ECO:0000259" key="31">
    <source>
        <dbReference type="Pfam" id="PF17092"/>
    </source>
</evidence>
<evidence type="ECO:0000256" key="25">
    <source>
        <dbReference type="ARBA" id="ARBA00049902"/>
    </source>
</evidence>
<evidence type="ECO:0000256" key="21">
    <source>
        <dbReference type="ARBA" id="ARBA00023268"/>
    </source>
</evidence>
<evidence type="ECO:0000256" key="28">
    <source>
        <dbReference type="SAM" id="Phobius"/>
    </source>
</evidence>
<evidence type="ECO:0000256" key="22">
    <source>
        <dbReference type="ARBA" id="ARBA00023316"/>
    </source>
</evidence>
<dbReference type="Pfam" id="PF00912">
    <property type="entry name" value="Transgly"/>
    <property type="match status" value="1"/>
</dbReference>
<evidence type="ECO:0000256" key="6">
    <source>
        <dbReference type="ARBA" id="ARBA00018638"/>
    </source>
</evidence>
<keyword evidence="16" id="KW-0735">Signal-anchor</keyword>
<accession>A0A6L9Y5P6</accession>
<dbReference type="InterPro" id="IPR001264">
    <property type="entry name" value="Glyco_trans_51"/>
</dbReference>
<evidence type="ECO:0000313" key="32">
    <source>
        <dbReference type="EMBL" id="NEN75586.1"/>
    </source>
</evidence>
<keyword evidence="33" id="KW-1185">Reference proteome</keyword>
<dbReference type="GO" id="GO:0030288">
    <property type="term" value="C:outer membrane-bounded periplasmic space"/>
    <property type="evidence" value="ECO:0007669"/>
    <property type="project" value="TreeGrafter"/>
</dbReference>
<dbReference type="InterPro" id="IPR036950">
    <property type="entry name" value="PBP_transglycosylase"/>
</dbReference>
<keyword evidence="22" id="KW-0961">Cell wall biogenesis/degradation</keyword>
<reference evidence="32 33" key="1">
    <citation type="submission" date="2020-02" db="EMBL/GenBank/DDBJ databases">
        <title>Pelistega sp. NLN82 were isolated from wild rodents of the Hainan Island.</title>
        <authorList>
            <person name="Niu N."/>
            <person name="Zhou J."/>
        </authorList>
    </citation>
    <scope>NUCLEOTIDE SEQUENCE [LARGE SCALE GENOMIC DNA]</scope>
    <source>
        <strain evidence="32 33">NLN82</strain>
    </source>
</reference>
<evidence type="ECO:0000256" key="27">
    <source>
        <dbReference type="SAM" id="MobiDB-lite"/>
    </source>
</evidence>
<evidence type="ECO:0000256" key="24">
    <source>
        <dbReference type="ARBA" id="ARBA00044770"/>
    </source>
</evidence>
<evidence type="ECO:0000256" key="9">
    <source>
        <dbReference type="ARBA" id="ARBA00022645"/>
    </source>
</evidence>
<keyword evidence="8" id="KW-0997">Cell inner membrane</keyword>
<keyword evidence="14" id="KW-0378">Hydrolase</keyword>